<dbReference type="EMBL" id="DS022265">
    <property type="protein sequence ID" value="EWG55651.1"/>
    <property type="molecule type" value="Genomic_DNA"/>
</dbReference>
<dbReference type="OrthoDB" id="5093794at2759"/>
<gene>
    <name evidence="1" type="ORF">FVEG_17564</name>
</gene>
<dbReference type="RefSeq" id="XP_018761842.1">
    <property type="nucleotide sequence ID" value="XM_018906808.1"/>
</dbReference>
<dbReference type="EMBL" id="CM000587">
    <property type="protein sequence ID" value="EWG55651.1"/>
    <property type="molecule type" value="Genomic_DNA"/>
</dbReference>
<dbReference type="VEuPathDB" id="FungiDB:FVEG_17564"/>
<accession>W7MWH9</accession>
<dbReference type="KEGG" id="fvr:FVEG_17564"/>
<dbReference type="GeneID" id="30074440"/>
<dbReference type="AlphaFoldDB" id="W7MWH9"/>
<reference evidence="1 2" key="1">
    <citation type="journal article" date="2010" name="Nature">
        <title>Comparative genomics reveals mobile pathogenicity chromosomes in Fusarium.</title>
        <authorList>
            <person name="Ma L.J."/>
            <person name="van der Does H.C."/>
            <person name="Borkovich K.A."/>
            <person name="Coleman J.J."/>
            <person name="Daboussi M.J."/>
            <person name="Di Pietro A."/>
            <person name="Dufresne M."/>
            <person name="Freitag M."/>
            <person name="Grabherr M."/>
            <person name="Henrissat B."/>
            <person name="Houterman P.M."/>
            <person name="Kang S."/>
            <person name="Shim W.B."/>
            <person name="Woloshuk C."/>
            <person name="Xie X."/>
            <person name="Xu J.R."/>
            <person name="Antoniw J."/>
            <person name="Baker S.E."/>
            <person name="Bluhm B.H."/>
            <person name="Breakspear A."/>
            <person name="Brown D.W."/>
            <person name="Butchko R.A."/>
            <person name="Chapman S."/>
            <person name="Coulson R."/>
            <person name="Coutinho P.M."/>
            <person name="Danchin E.G."/>
            <person name="Diener A."/>
            <person name="Gale L.R."/>
            <person name="Gardiner D.M."/>
            <person name="Goff S."/>
            <person name="Hammond-Kosack K.E."/>
            <person name="Hilburn K."/>
            <person name="Hua-Van A."/>
            <person name="Jonkers W."/>
            <person name="Kazan K."/>
            <person name="Kodira C.D."/>
            <person name="Koehrsen M."/>
            <person name="Kumar L."/>
            <person name="Lee Y.H."/>
            <person name="Li L."/>
            <person name="Manners J.M."/>
            <person name="Miranda-Saavedra D."/>
            <person name="Mukherjee M."/>
            <person name="Park G."/>
            <person name="Park J."/>
            <person name="Park S.Y."/>
            <person name="Proctor R.H."/>
            <person name="Regev A."/>
            <person name="Ruiz-Roldan M.C."/>
            <person name="Sain D."/>
            <person name="Sakthikumar S."/>
            <person name="Sykes S."/>
            <person name="Schwartz D.C."/>
            <person name="Turgeon B.G."/>
            <person name="Wapinski I."/>
            <person name="Yoder O."/>
            <person name="Young S."/>
            <person name="Zeng Q."/>
            <person name="Zhou S."/>
            <person name="Galagan J."/>
            <person name="Cuomo C.A."/>
            <person name="Kistler H.C."/>
            <person name="Rep M."/>
        </authorList>
    </citation>
    <scope>NUCLEOTIDE SEQUENCE [LARGE SCALE GENOMIC DNA]</scope>
    <source>
        <strain evidence="2">M3125 / FGSC 7600</strain>
    </source>
</reference>
<dbReference type="Proteomes" id="UP000009096">
    <property type="component" value="Chromosome 10"/>
</dbReference>
<name>W7MWH9_GIBM7</name>
<sequence>MQRSANLARSYEREIRKHDYEINARKDMLESLDGEQKKWDLELERLRDAEKMA</sequence>
<proteinExistence type="predicted"/>
<evidence type="ECO:0000313" key="1">
    <source>
        <dbReference type="EMBL" id="EWG55651.1"/>
    </source>
</evidence>
<keyword evidence="2" id="KW-1185">Reference proteome</keyword>
<organism evidence="1 2">
    <name type="scientific">Gibberella moniliformis (strain M3125 / FGSC 7600)</name>
    <name type="common">Maize ear and stalk rot fungus</name>
    <name type="synonym">Fusarium verticillioides</name>
    <dbReference type="NCBI Taxonomy" id="334819"/>
    <lineage>
        <taxon>Eukaryota</taxon>
        <taxon>Fungi</taxon>
        <taxon>Dikarya</taxon>
        <taxon>Ascomycota</taxon>
        <taxon>Pezizomycotina</taxon>
        <taxon>Sordariomycetes</taxon>
        <taxon>Hypocreomycetidae</taxon>
        <taxon>Hypocreales</taxon>
        <taxon>Nectriaceae</taxon>
        <taxon>Fusarium</taxon>
        <taxon>Fusarium fujikuroi species complex</taxon>
    </lineage>
</organism>
<protein>
    <submittedName>
        <fullName evidence="1">Uncharacterized protein</fullName>
    </submittedName>
</protein>
<evidence type="ECO:0000313" key="2">
    <source>
        <dbReference type="Proteomes" id="UP000009096"/>
    </source>
</evidence>